<dbReference type="Gene3D" id="3.30.530.20">
    <property type="match status" value="1"/>
</dbReference>
<dbReference type="Pfam" id="PF10604">
    <property type="entry name" value="Polyketide_cyc2"/>
    <property type="match status" value="1"/>
</dbReference>
<sequence length="153" mass="16333">MPDRRGPVVTAEDVVPAPAATVFALLADPATHPRIDDGANVAAPVAPAPITAVGQTFCMDNANGVRVECIVRRLEPGRVIAWEPGRMGERPSGQLWTWELAPDGDATRVRLTYDASGLDRADRKRLARAHALKPERLAGSIRRLAALAAAATR</sequence>
<dbReference type="InterPro" id="IPR023393">
    <property type="entry name" value="START-like_dom_sf"/>
</dbReference>
<dbReference type="SUPFAM" id="SSF55961">
    <property type="entry name" value="Bet v1-like"/>
    <property type="match status" value="1"/>
</dbReference>
<name>A0A7W7M2I1_9MICC</name>
<organism evidence="1 2">
    <name type="scientific">Micrococcus cohnii</name>
    <dbReference type="NCBI Taxonomy" id="993416"/>
    <lineage>
        <taxon>Bacteria</taxon>
        <taxon>Bacillati</taxon>
        <taxon>Actinomycetota</taxon>
        <taxon>Actinomycetes</taxon>
        <taxon>Micrococcales</taxon>
        <taxon>Micrococcaceae</taxon>
        <taxon>Micrococcus</taxon>
    </lineage>
</organism>
<evidence type="ECO:0000313" key="1">
    <source>
        <dbReference type="EMBL" id="MBB4734899.1"/>
    </source>
</evidence>
<dbReference type="AlphaFoldDB" id="A0A7W7M2I1"/>
<evidence type="ECO:0000313" key="2">
    <source>
        <dbReference type="Proteomes" id="UP000540191"/>
    </source>
</evidence>
<accession>A0A7W7M2I1</accession>
<protein>
    <submittedName>
        <fullName evidence="1">Uncharacterized protein YndB with AHSA1/START domain</fullName>
    </submittedName>
</protein>
<dbReference type="Proteomes" id="UP000540191">
    <property type="component" value="Unassembled WGS sequence"/>
</dbReference>
<keyword evidence="2" id="KW-1185">Reference proteome</keyword>
<gene>
    <name evidence="1" type="ORF">HDA30_000407</name>
</gene>
<dbReference type="EMBL" id="JACHNA010000001">
    <property type="protein sequence ID" value="MBB4734899.1"/>
    <property type="molecule type" value="Genomic_DNA"/>
</dbReference>
<dbReference type="InterPro" id="IPR019587">
    <property type="entry name" value="Polyketide_cyclase/dehydratase"/>
</dbReference>
<comment type="caution">
    <text evidence="1">The sequence shown here is derived from an EMBL/GenBank/DDBJ whole genome shotgun (WGS) entry which is preliminary data.</text>
</comment>
<dbReference type="RefSeq" id="WP_184240967.1">
    <property type="nucleotide sequence ID" value="NZ_JACHNA010000001.1"/>
</dbReference>
<reference evidence="1 2" key="1">
    <citation type="submission" date="2020-08" db="EMBL/GenBank/DDBJ databases">
        <title>Sequencing the genomes of 1000 actinobacteria strains.</title>
        <authorList>
            <person name="Klenk H.-P."/>
        </authorList>
    </citation>
    <scope>NUCLEOTIDE SEQUENCE [LARGE SCALE GENOMIC DNA]</scope>
    <source>
        <strain evidence="1 2">DSM 23974</strain>
    </source>
</reference>
<proteinExistence type="predicted"/>